<dbReference type="AlphaFoldDB" id="A0A0H5SBW9"/>
<keyword evidence="1" id="KW-0472">Membrane</keyword>
<name>A0A0H5SBW9_9MYCO</name>
<accession>A0A0H5SBW9</accession>
<dbReference type="EMBL" id="CWKH01000003">
    <property type="protein sequence ID" value="CRZ18959.1"/>
    <property type="molecule type" value="Genomic_DNA"/>
</dbReference>
<evidence type="ECO:0000313" key="2">
    <source>
        <dbReference type="EMBL" id="CRZ18959.1"/>
    </source>
</evidence>
<sequence length="234" mass="23776">MELNNEFRVAVPAAKTWEVLTDVERVAPCLPGATLLSVDGDDFTGAVKVKVGPITVSYKGDATFQEKDAAAQRVVLKANGKETRGNGTASAIVTAQLKDEGADSTLVVVTTDLAISGKAAQFGRGVLADVAGSLIDQFARSLEAELLGGATPAAEPGAGATAAQQAPQEAAPINALALAKVMAVPMAKRFAPAIGAVAAAGVLGFLFGRAGRNKRKSSGLTAEDLHAALLRLVS</sequence>
<proteinExistence type="predicted"/>
<dbReference type="RefSeq" id="WP_090518344.1">
    <property type="nucleotide sequence ID" value="NZ_CWKH01000003.1"/>
</dbReference>
<dbReference type="Proteomes" id="UP000199147">
    <property type="component" value="Unassembled WGS sequence"/>
</dbReference>
<organism evidence="2 3">
    <name type="scientific">Mycolicibacterium neworleansense</name>
    <dbReference type="NCBI Taxonomy" id="146018"/>
    <lineage>
        <taxon>Bacteria</taxon>
        <taxon>Bacillati</taxon>
        <taxon>Actinomycetota</taxon>
        <taxon>Actinomycetes</taxon>
        <taxon>Mycobacteriales</taxon>
        <taxon>Mycobacteriaceae</taxon>
        <taxon>Mycolicibacterium</taxon>
    </lineage>
</organism>
<evidence type="ECO:0000313" key="3">
    <source>
        <dbReference type="Proteomes" id="UP000199147"/>
    </source>
</evidence>
<feature type="transmembrane region" description="Helical" evidence="1">
    <location>
        <begin position="190"/>
        <end position="208"/>
    </location>
</feature>
<gene>
    <name evidence="2" type="ORF">BN2156_05874</name>
</gene>
<dbReference type="Pfam" id="PF06240">
    <property type="entry name" value="COXG"/>
    <property type="match status" value="1"/>
</dbReference>
<keyword evidence="1" id="KW-1133">Transmembrane helix</keyword>
<dbReference type="InterPro" id="IPR010419">
    <property type="entry name" value="CO_DH_gsu"/>
</dbReference>
<keyword evidence="3" id="KW-1185">Reference proteome</keyword>
<protein>
    <submittedName>
        <fullName evidence="2">Carbon monoxide dehydrogenase subunit G</fullName>
    </submittedName>
</protein>
<dbReference type="Gene3D" id="3.30.530.20">
    <property type="match status" value="1"/>
</dbReference>
<dbReference type="STRING" id="146018.BN2156_05874"/>
<dbReference type="CDD" id="cd07823">
    <property type="entry name" value="SRPBCC_5"/>
    <property type="match status" value="1"/>
</dbReference>
<reference evidence="3" key="1">
    <citation type="submission" date="2015-07" db="EMBL/GenBank/DDBJ databases">
        <authorList>
            <person name="Urmite Genomes"/>
        </authorList>
    </citation>
    <scope>NUCLEOTIDE SEQUENCE [LARGE SCALE GENOMIC DNA]</scope>
    <source>
        <strain evidence="3">type strain: ATCC 49404</strain>
    </source>
</reference>
<dbReference type="PANTHER" id="PTHR38588">
    <property type="entry name" value="BLL0334 PROTEIN"/>
    <property type="match status" value="1"/>
</dbReference>
<keyword evidence="1" id="KW-0812">Transmembrane</keyword>
<dbReference type="SUPFAM" id="SSF55961">
    <property type="entry name" value="Bet v1-like"/>
    <property type="match status" value="1"/>
</dbReference>
<dbReference type="InterPro" id="IPR023393">
    <property type="entry name" value="START-like_dom_sf"/>
</dbReference>
<evidence type="ECO:0000256" key="1">
    <source>
        <dbReference type="SAM" id="Phobius"/>
    </source>
</evidence>
<dbReference type="PANTHER" id="PTHR38588:SF1">
    <property type="entry name" value="BLL0334 PROTEIN"/>
    <property type="match status" value="1"/>
</dbReference>
<dbReference type="OrthoDB" id="9808623at2"/>